<dbReference type="Proteomes" id="UP000000844">
    <property type="component" value="Chromosome"/>
</dbReference>
<name>D3Q706_STANL</name>
<dbReference type="OrthoDB" id="5193962at2"/>
<dbReference type="SUPFAM" id="SSF140453">
    <property type="entry name" value="EsxAB dimer-like"/>
    <property type="match status" value="1"/>
</dbReference>
<sequence length="108" mass="11362">MALEADYAALKDGSTKARTGGENIASAAQQMFAGLGEQQNALIGQAGSAFQRVQTVMQEQLVIIDRNLDQVAEGIDQSSLTFDSQDVDGSAEIDKAVDGTVDDLLKGK</sequence>
<dbReference type="HOGENOM" id="CLU_2195322_0_0_11"/>
<gene>
    <name evidence="1" type="ordered locus">Snas_0692</name>
</gene>
<dbReference type="Gene3D" id="1.10.287.1060">
    <property type="entry name" value="ESAT-6-like"/>
    <property type="match status" value="1"/>
</dbReference>
<proteinExistence type="predicted"/>
<accession>D3Q706</accession>
<dbReference type="STRING" id="446470.Snas_0692"/>
<protein>
    <submittedName>
        <fullName evidence="1">Uncharacterized protein</fullName>
    </submittedName>
</protein>
<dbReference type="KEGG" id="sna:Snas_0692"/>
<keyword evidence="2" id="KW-1185">Reference proteome</keyword>
<evidence type="ECO:0000313" key="2">
    <source>
        <dbReference type="Proteomes" id="UP000000844"/>
    </source>
</evidence>
<dbReference type="AlphaFoldDB" id="D3Q706"/>
<dbReference type="RefSeq" id="WP_013015976.1">
    <property type="nucleotide sequence ID" value="NC_013947.1"/>
</dbReference>
<reference evidence="1 2" key="1">
    <citation type="journal article" date="2009" name="Stand. Genomic Sci.">
        <title>Complete genome sequence of Stackebrandtia nassauensis type strain (LLR-40K-21).</title>
        <authorList>
            <person name="Munk C."/>
            <person name="Lapidus A."/>
            <person name="Copeland A."/>
            <person name="Jando M."/>
            <person name="Mayilraj S."/>
            <person name="Glavina Del Rio T."/>
            <person name="Nolan M."/>
            <person name="Chen F."/>
            <person name="Lucas S."/>
            <person name="Tice H."/>
            <person name="Cheng J.F."/>
            <person name="Han C."/>
            <person name="Detter J.C."/>
            <person name="Bruce D."/>
            <person name="Goodwin L."/>
            <person name="Chain P."/>
            <person name="Pitluck S."/>
            <person name="Goker M."/>
            <person name="Ovchinikova G."/>
            <person name="Pati A."/>
            <person name="Ivanova N."/>
            <person name="Mavromatis K."/>
            <person name="Chen A."/>
            <person name="Palaniappan K."/>
            <person name="Land M."/>
            <person name="Hauser L."/>
            <person name="Chang Y.J."/>
            <person name="Jeffries C.D."/>
            <person name="Bristow J."/>
            <person name="Eisen J.A."/>
            <person name="Markowitz V."/>
            <person name="Hugenholtz P."/>
            <person name="Kyrpides N.C."/>
            <person name="Klenk H.P."/>
        </authorList>
    </citation>
    <scope>NUCLEOTIDE SEQUENCE [LARGE SCALE GENOMIC DNA]</scope>
    <source>
        <strain evidence="2">DSM 44728 / CIP 108903 / NRRL B-16338 / NBRC 102104 / LLR-40K-21</strain>
    </source>
</reference>
<evidence type="ECO:0000313" key="1">
    <source>
        <dbReference type="EMBL" id="ADD40405.1"/>
    </source>
</evidence>
<organism evidence="1 2">
    <name type="scientific">Stackebrandtia nassauensis (strain DSM 44728 / CIP 108903 / NRRL B-16338 / NBRC 102104 / LLR-40K-21)</name>
    <dbReference type="NCBI Taxonomy" id="446470"/>
    <lineage>
        <taxon>Bacteria</taxon>
        <taxon>Bacillati</taxon>
        <taxon>Actinomycetota</taxon>
        <taxon>Actinomycetes</taxon>
        <taxon>Glycomycetales</taxon>
        <taxon>Glycomycetaceae</taxon>
        <taxon>Stackebrandtia</taxon>
    </lineage>
</organism>
<dbReference type="EMBL" id="CP001778">
    <property type="protein sequence ID" value="ADD40405.1"/>
    <property type="molecule type" value="Genomic_DNA"/>
</dbReference>
<dbReference type="InterPro" id="IPR036689">
    <property type="entry name" value="ESAT-6-like_sf"/>
</dbReference>